<reference evidence="3" key="1">
    <citation type="submission" date="2018-01" db="EMBL/GenBank/DDBJ databases">
        <authorList>
            <person name="Clerissi C."/>
        </authorList>
    </citation>
    <scope>NUCLEOTIDE SEQUENCE</scope>
    <source>
        <strain evidence="3">Cupriavidus taiwanensis STM 3521</strain>
    </source>
</reference>
<sequence length="322" mass="33730">MTRAQCIVATCLALLAPGSGIAQPDTYPSKPVKLLVGYPPGGASDTISRIVGQELSRLSGQSFVIENRPGVGGMLAMGMVAKAPADGYTLGLAVSGTLTTGPHLQNTKLYDPLTDFEPIGMVAKAPMVLLAGPAAGYDSVDAVMRDAKKRPGELMFASGAQAFELALQLFRSKAGVDITTVSYQGGAPASIDVMSGRAQLMVDTIGAQRENIKAGKLKALAVLDSTRSPIAPEVPTMAEAGVQGYEALGWTALVAPKGTPPAVIQKLNVQLQEVLKLPKIRQKLDALAFEPWPGTPLFMKQTVAAEYAKWGEVVRVSGMKAK</sequence>
<keyword evidence="2" id="KW-0732">Signal</keyword>
<accession>A0A375CF31</accession>
<feature type="chain" id="PRO_5017068880" description="Extra-cytoplasmic solute receptor" evidence="2">
    <location>
        <begin position="23"/>
        <end position="322"/>
    </location>
</feature>
<proteinExistence type="inferred from homology"/>
<evidence type="ECO:0008006" key="4">
    <source>
        <dbReference type="Google" id="ProtNLM"/>
    </source>
</evidence>
<dbReference type="CDD" id="cd13578">
    <property type="entry name" value="PBP2_Bug27"/>
    <property type="match status" value="1"/>
</dbReference>
<dbReference type="RefSeq" id="WP_116341259.1">
    <property type="nucleotide sequence ID" value="NZ_LT976857.1"/>
</dbReference>
<comment type="similarity">
    <text evidence="1">Belongs to the UPF0065 (bug) family.</text>
</comment>
<dbReference type="SUPFAM" id="SSF53850">
    <property type="entry name" value="Periplasmic binding protein-like II"/>
    <property type="match status" value="1"/>
</dbReference>
<dbReference type="Gene3D" id="3.40.190.150">
    <property type="entry name" value="Bordetella uptake gene, domain 1"/>
    <property type="match status" value="1"/>
</dbReference>
<evidence type="ECO:0000313" key="3">
    <source>
        <dbReference type="EMBL" id="SOY68886.1"/>
    </source>
</evidence>
<dbReference type="EMBL" id="OFSP01000039">
    <property type="protein sequence ID" value="SOY68886.1"/>
    <property type="molecule type" value="Genomic_DNA"/>
</dbReference>
<dbReference type="PANTHER" id="PTHR42928:SF5">
    <property type="entry name" value="BLR1237 PROTEIN"/>
    <property type="match status" value="1"/>
</dbReference>
<dbReference type="Pfam" id="PF03401">
    <property type="entry name" value="TctC"/>
    <property type="match status" value="1"/>
</dbReference>
<dbReference type="Gene3D" id="3.40.190.10">
    <property type="entry name" value="Periplasmic binding protein-like II"/>
    <property type="match status" value="1"/>
</dbReference>
<protein>
    <recommendedName>
        <fullName evidence="4">Extra-cytoplasmic solute receptor</fullName>
    </recommendedName>
</protein>
<feature type="signal peptide" evidence="2">
    <location>
        <begin position="1"/>
        <end position="22"/>
    </location>
</feature>
<dbReference type="Proteomes" id="UP000256297">
    <property type="component" value="Chromosome CBM2589_a"/>
</dbReference>
<organism evidence="3">
    <name type="scientific">Cupriavidus taiwanensis</name>
    <dbReference type="NCBI Taxonomy" id="164546"/>
    <lineage>
        <taxon>Bacteria</taxon>
        <taxon>Pseudomonadati</taxon>
        <taxon>Pseudomonadota</taxon>
        <taxon>Betaproteobacteria</taxon>
        <taxon>Burkholderiales</taxon>
        <taxon>Burkholderiaceae</taxon>
        <taxon>Cupriavidus</taxon>
    </lineage>
</organism>
<dbReference type="AlphaFoldDB" id="A0A375CF31"/>
<dbReference type="PANTHER" id="PTHR42928">
    <property type="entry name" value="TRICARBOXYLATE-BINDING PROTEIN"/>
    <property type="match status" value="1"/>
</dbReference>
<gene>
    <name evidence="3" type="ORF">CBM2589_A90356</name>
</gene>
<dbReference type="InterPro" id="IPR005064">
    <property type="entry name" value="BUG"/>
</dbReference>
<comment type="caution">
    <text evidence="3">The sequence shown here is derived from an EMBL/GenBank/DDBJ whole genome shotgun (WGS) entry which is preliminary data.</text>
</comment>
<dbReference type="PIRSF" id="PIRSF017082">
    <property type="entry name" value="YflP"/>
    <property type="match status" value="1"/>
</dbReference>
<evidence type="ECO:0000256" key="1">
    <source>
        <dbReference type="ARBA" id="ARBA00006987"/>
    </source>
</evidence>
<dbReference type="InterPro" id="IPR042100">
    <property type="entry name" value="Bug_dom1"/>
</dbReference>
<name>A0A375CF31_9BURK</name>
<evidence type="ECO:0000256" key="2">
    <source>
        <dbReference type="SAM" id="SignalP"/>
    </source>
</evidence>